<evidence type="ECO:0000256" key="1">
    <source>
        <dbReference type="SAM" id="MobiDB-lite"/>
    </source>
</evidence>
<evidence type="ECO:0000256" key="2">
    <source>
        <dbReference type="SAM" id="Phobius"/>
    </source>
</evidence>
<dbReference type="KEGG" id="poy:PAM_515"/>
<feature type="transmembrane region" description="Helical" evidence="2">
    <location>
        <begin position="142"/>
        <end position="166"/>
    </location>
</feature>
<keyword evidence="4" id="KW-1185">Reference proteome</keyword>
<accession>Q6YQ60</accession>
<feature type="compositionally biased region" description="Low complexity" evidence="1">
    <location>
        <begin position="18"/>
        <end position="30"/>
    </location>
</feature>
<keyword evidence="2" id="KW-1133">Transmembrane helix</keyword>
<keyword evidence="2" id="KW-0812">Transmembrane</keyword>
<organism evidence="3 4">
    <name type="scientific">Onion yellows phytoplasma (strain OY-M)</name>
    <dbReference type="NCBI Taxonomy" id="262768"/>
    <lineage>
        <taxon>Bacteria</taxon>
        <taxon>Bacillati</taxon>
        <taxon>Mycoplasmatota</taxon>
        <taxon>Mollicutes</taxon>
        <taxon>Acholeplasmatales</taxon>
        <taxon>Acholeplasmataceae</taxon>
        <taxon>Candidatus Phytoplasma</taxon>
        <taxon>16SrI (Aster yellows group)</taxon>
    </lineage>
</organism>
<dbReference type="BioCyc" id="OYEL262768:G1G26-617-MONOMER"/>
<name>Q6YQ60_ONYPE</name>
<dbReference type="HOGENOM" id="CLU_959212_0_0_14"/>
<keyword evidence="2" id="KW-0472">Membrane</keyword>
<evidence type="ECO:0000313" key="3">
    <source>
        <dbReference type="EMBL" id="BAD04600.1"/>
    </source>
</evidence>
<reference evidence="3 4" key="1">
    <citation type="journal article" date="2004" name="Nat. Genet.">
        <title>Reductive evolution suggested from the complete genome sequence of a plant-pathogenic phytoplasma.</title>
        <authorList>
            <person name="Oshima K."/>
            <person name="Kakizawa S."/>
            <person name="Nishigawa H."/>
            <person name="Jung H.-Y."/>
            <person name="Wei W."/>
            <person name="Suzuki S."/>
            <person name="Arashida R."/>
            <person name="Nakata D."/>
            <person name="Miyata S."/>
            <person name="Ugaki M."/>
            <person name="Namba S."/>
        </authorList>
    </citation>
    <scope>NUCLEOTIDE SEQUENCE [LARGE SCALE GENOMIC DNA]</scope>
    <source>
        <strain evidence="4">OY-M</strain>
    </source>
</reference>
<sequence length="290" mass="32928">MAKKIIKTKKNQSKSNKKSPQSKNNKTTKTIIKRKTPTPKIIIATQTQKENWFFKIIKNFFNILVYFIPLLLIGGAIYWTLFKFFPDIFNQINIFTSDIATKTKTLYDKATQPIRQVIEYIYNKLTGNDKDPNHIPSPQNKLGYYLTTTLSVIGICLGFGKIGNWLKNGKKKTIKKGTKTIIQKKATSKIANIGGKILKIGSKALFLVSLASTAYEIYQFYHEETKTPNPPQQLTHQIENPSITNIQTPSTQQTQKPTIIKNEEPNITNNNESKTEITQEESTTGNLNNP</sequence>
<feature type="compositionally biased region" description="Polar residues" evidence="1">
    <location>
        <begin position="280"/>
        <end position="290"/>
    </location>
</feature>
<dbReference type="Proteomes" id="UP000002523">
    <property type="component" value="Chromosome"/>
</dbReference>
<feature type="region of interest" description="Disordered" evidence="1">
    <location>
        <begin position="1"/>
        <end position="30"/>
    </location>
</feature>
<evidence type="ECO:0000313" key="4">
    <source>
        <dbReference type="Proteomes" id="UP000002523"/>
    </source>
</evidence>
<feature type="compositionally biased region" description="Basic residues" evidence="1">
    <location>
        <begin position="1"/>
        <end position="17"/>
    </location>
</feature>
<protein>
    <submittedName>
        <fullName evidence="3">Uncharacterized protein</fullName>
    </submittedName>
</protein>
<feature type="region of interest" description="Disordered" evidence="1">
    <location>
        <begin position="243"/>
        <end position="290"/>
    </location>
</feature>
<proteinExistence type="predicted"/>
<feature type="transmembrane region" description="Helical" evidence="2">
    <location>
        <begin position="60"/>
        <end position="81"/>
    </location>
</feature>
<dbReference type="AlphaFoldDB" id="Q6YQ60"/>
<feature type="compositionally biased region" description="Low complexity" evidence="1">
    <location>
        <begin position="246"/>
        <end position="260"/>
    </location>
</feature>
<gene>
    <name evidence="3" type="ordered locus">PAM_515</name>
</gene>
<dbReference type="EMBL" id="AP006628">
    <property type="protein sequence ID" value="BAD04600.1"/>
    <property type="molecule type" value="Genomic_DNA"/>
</dbReference>